<dbReference type="AlphaFoldDB" id="A0A4Y7SS98"/>
<evidence type="ECO:0000256" key="1">
    <source>
        <dbReference type="SAM" id="MobiDB-lite"/>
    </source>
</evidence>
<evidence type="ECO:0000313" key="2">
    <source>
        <dbReference type="EMBL" id="TEB24737.1"/>
    </source>
</evidence>
<organism evidence="2 3">
    <name type="scientific">Coprinellus micaceus</name>
    <name type="common">Glistening ink-cap mushroom</name>
    <name type="synonym">Coprinus micaceus</name>
    <dbReference type="NCBI Taxonomy" id="71717"/>
    <lineage>
        <taxon>Eukaryota</taxon>
        <taxon>Fungi</taxon>
        <taxon>Dikarya</taxon>
        <taxon>Basidiomycota</taxon>
        <taxon>Agaricomycotina</taxon>
        <taxon>Agaricomycetes</taxon>
        <taxon>Agaricomycetidae</taxon>
        <taxon>Agaricales</taxon>
        <taxon>Agaricineae</taxon>
        <taxon>Psathyrellaceae</taxon>
        <taxon>Coprinellus</taxon>
    </lineage>
</organism>
<gene>
    <name evidence="2" type="ORF">FA13DRAFT_1714393</name>
</gene>
<accession>A0A4Y7SS98</accession>
<name>A0A4Y7SS98_COPMI</name>
<proteinExistence type="predicted"/>
<dbReference type="EMBL" id="QPFP01000063">
    <property type="protein sequence ID" value="TEB24737.1"/>
    <property type="molecule type" value="Genomic_DNA"/>
</dbReference>
<sequence>MDGTKLAHGQPRKGLNGEGVDRDEEEGFRSDSLGEVEAVTQGYLSGVAMNCELKAEKVLWGNQAAGGRGVEELILRIIFQRWFGERSRSQEPGVCLGGVSYLFRRYIGIFKNGSPAPKLLSDADLHTPGRRQPYIGSAFALIESPTQAPNSVPRLCVAGLSQLRRRSVVHTPANTTSSSLSLAWGPTHLGITDRNRPPAPQTPFLLGFAHARVSFAVLPPTLCWVRVCFDPIPHPKLLVPSSPFHRSDTNGCSVAASLTKRSLALKGCQDIGRLFSHNLVPIEIPALVLVFRPSSIRHLHLEGHSQQYTFVDDEQFA</sequence>
<comment type="caution">
    <text evidence="2">The sequence shown here is derived from an EMBL/GenBank/DDBJ whole genome shotgun (WGS) entry which is preliminary data.</text>
</comment>
<dbReference type="Proteomes" id="UP000298030">
    <property type="component" value="Unassembled WGS sequence"/>
</dbReference>
<feature type="region of interest" description="Disordered" evidence="1">
    <location>
        <begin position="1"/>
        <end position="31"/>
    </location>
</feature>
<protein>
    <submittedName>
        <fullName evidence="2">Uncharacterized protein</fullName>
    </submittedName>
</protein>
<keyword evidence="3" id="KW-1185">Reference proteome</keyword>
<reference evidence="2 3" key="1">
    <citation type="journal article" date="2019" name="Nat. Ecol. Evol.">
        <title>Megaphylogeny resolves global patterns of mushroom evolution.</title>
        <authorList>
            <person name="Varga T."/>
            <person name="Krizsan K."/>
            <person name="Foldi C."/>
            <person name="Dima B."/>
            <person name="Sanchez-Garcia M."/>
            <person name="Sanchez-Ramirez S."/>
            <person name="Szollosi G.J."/>
            <person name="Szarkandi J.G."/>
            <person name="Papp V."/>
            <person name="Albert L."/>
            <person name="Andreopoulos W."/>
            <person name="Angelini C."/>
            <person name="Antonin V."/>
            <person name="Barry K.W."/>
            <person name="Bougher N.L."/>
            <person name="Buchanan P."/>
            <person name="Buyck B."/>
            <person name="Bense V."/>
            <person name="Catcheside P."/>
            <person name="Chovatia M."/>
            <person name="Cooper J."/>
            <person name="Damon W."/>
            <person name="Desjardin D."/>
            <person name="Finy P."/>
            <person name="Geml J."/>
            <person name="Haridas S."/>
            <person name="Hughes K."/>
            <person name="Justo A."/>
            <person name="Karasinski D."/>
            <person name="Kautmanova I."/>
            <person name="Kiss B."/>
            <person name="Kocsube S."/>
            <person name="Kotiranta H."/>
            <person name="LaButti K.M."/>
            <person name="Lechner B.E."/>
            <person name="Liimatainen K."/>
            <person name="Lipzen A."/>
            <person name="Lukacs Z."/>
            <person name="Mihaltcheva S."/>
            <person name="Morgado L.N."/>
            <person name="Niskanen T."/>
            <person name="Noordeloos M.E."/>
            <person name="Ohm R.A."/>
            <person name="Ortiz-Santana B."/>
            <person name="Ovrebo C."/>
            <person name="Racz N."/>
            <person name="Riley R."/>
            <person name="Savchenko A."/>
            <person name="Shiryaev A."/>
            <person name="Soop K."/>
            <person name="Spirin V."/>
            <person name="Szebenyi C."/>
            <person name="Tomsovsky M."/>
            <person name="Tulloss R.E."/>
            <person name="Uehling J."/>
            <person name="Grigoriev I.V."/>
            <person name="Vagvolgyi C."/>
            <person name="Papp T."/>
            <person name="Martin F.M."/>
            <person name="Miettinen O."/>
            <person name="Hibbett D.S."/>
            <person name="Nagy L.G."/>
        </authorList>
    </citation>
    <scope>NUCLEOTIDE SEQUENCE [LARGE SCALE GENOMIC DNA]</scope>
    <source>
        <strain evidence="2 3">FP101781</strain>
    </source>
</reference>
<evidence type="ECO:0000313" key="3">
    <source>
        <dbReference type="Proteomes" id="UP000298030"/>
    </source>
</evidence>